<name>A0ABS4SJL2_9PROT</name>
<comment type="caution">
    <text evidence="3">The sequence shown here is derived from an EMBL/GenBank/DDBJ whole genome shotgun (WGS) entry which is preliminary data.</text>
</comment>
<dbReference type="PANTHER" id="PTHR43693">
    <property type="entry name" value="PROTEIN PHOSPHATASE CHEZ"/>
    <property type="match status" value="1"/>
</dbReference>
<keyword evidence="4" id="KW-1185">Reference proteome</keyword>
<reference evidence="3 4" key="1">
    <citation type="submission" date="2021-03" db="EMBL/GenBank/DDBJ databases">
        <title>Genomic Encyclopedia of Type Strains, Phase III (KMG-III): the genomes of soil and plant-associated and newly described type strains.</title>
        <authorList>
            <person name="Whitman W."/>
        </authorList>
    </citation>
    <scope>NUCLEOTIDE SEQUENCE [LARGE SCALE GENOMIC DNA]</scope>
    <source>
        <strain evidence="3 4">IMMIB AFH-6</strain>
    </source>
</reference>
<dbReference type="RefSeq" id="WP_209766277.1">
    <property type="nucleotide sequence ID" value="NZ_JAGINP010000006.1"/>
</dbReference>
<protein>
    <submittedName>
        <fullName evidence="3">Chemotaxis protein CheC</fullName>
    </submittedName>
</protein>
<accession>A0ABS4SJL2</accession>
<gene>
    <name evidence="3" type="ORF">J2851_002184</name>
</gene>
<dbReference type="CDD" id="cd17910">
    <property type="entry name" value="CheC_ClassII"/>
    <property type="match status" value="1"/>
</dbReference>
<keyword evidence="1" id="KW-0145">Chemotaxis</keyword>
<dbReference type="SUPFAM" id="SSF103039">
    <property type="entry name" value="CheC-like"/>
    <property type="match status" value="1"/>
</dbReference>
<dbReference type="InterPro" id="IPR028976">
    <property type="entry name" value="CheC-like_sf"/>
</dbReference>
<sequence>MPLLSLDPGEADAIAELFNIGMGQSAAALGDMLGEEVHLSVPSLSVSSRSRIAHQIAREFDADSAARVCAVQGDFSGPFTGQAMLIFPERGTLALVGRLMPVDPAASAPGEVELDALTEIGNIILNGCLASLSNLVESEVAGALPCCSTGQPAEIIGAADTDPILFVRIDVALASGDACGQVLFLLNIASLDGFREAIRKALANL</sequence>
<proteinExistence type="predicted"/>
<dbReference type="InterPro" id="IPR050992">
    <property type="entry name" value="CheZ_family_phosphatases"/>
</dbReference>
<evidence type="ECO:0000313" key="4">
    <source>
        <dbReference type="Proteomes" id="UP000781958"/>
    </source>
</evidence>
<evidence type="ECO:0000256" key="1">
    <source>
        <dbReference type="ARBA" id="ARBA00022500"/>
    </source>
</evidence>
<keyword evidence="2" id="KW-0378">Hydrolase</keyword>
<organism evidence="3 4">
    <name type="scientific">Azospirillum rugosum</name>
    <dbReference type="NCBI Taxonomy" id="416170"/>
    <lineage>
        <taxon>Bacteria</taxon>
        <taxon>Pseudomonadati</taxon>
        <taxon>Pseudomonadota</taxon>
        <taxon>Alphaproteobacteria</taxon>
        <taxon>Rhodospirillales</taxon>
        <taxon>Azospirillaceae</taxon>
        <taxon>Azospirillum</taxon>
    </lineage>
</organism>
<dbReference type="PANTHER" id="PTHR43693:SF1">
    <property type="entry name" value="PROTEIN PHOSPHATASE CHEZ"/>
    <property type="match status" value="1"/>
</dbReference>
<evidence type="ECO:0000313" key="3">
    <source>
        <dbReference type="EMBL" id="MBP2292414.1"/>
    </source>
</evidence>
<dbReference type="Proteomes" id="UP000781958">
    <property type="component" value="Unassembled WGS sequence"/>
</dbReference>
<dbReference type="Gene3D" id="3.40.1550.10">
    <property type="entry name" value="CheC-like"/>
    <property type="match status" value="1"/>
</dbReference>
<dbReference type="EMBL" id="JAGINP010000006">
    <property type="protein sequence ID" value="MBP2292414.1"/>
    <property type="molecule type" value="Genomic_DNA"/>
</dbReference>
<evidence type="ECO:0000256" key="2">
    <source>
        <dbReference type="ARBA" id="ARBA00022801"/>
    </source>
</evidence>